<sequence>MMTQKIPKASVVLRDGVCDLQKDTTTFDTLIKGFCLNGNMASAVKFFDEIVEKGFQPNFITYGTIMNGLCKIGNTSAAILLLRKMEEKGNCEPGLVEYSMVINSLCKDRLVTEALKLF</sequence>
<organism evidence="4 5">
    <name type="scientific">Camellia sinensis var. sinensis</name>
    <name type="common">China tea</name>
    <dbReference type="NCBI Taxonomy" id="542762"/>
    <lineage>
        <taxon>Eukaryota</taxon>
        <taxon>Viridiplantae</taxon>
        <taxon>Streptophyta</taxon>
        <taxon>Embryophyta</taxon>
        <taxon>Tracheophyta</taxon>
        <taxon>Spermatophyta</taxon>
        <taxon>Magnoliopsida</taxon>
        <taxon>eudicotyledons</taxon>
        <taxon>Gunneridae</taxon>
        <taxon>Pentapetalae</taxon>
        <taxon>asterids</taxon>
        <taxon>Ericales</taxon>
        <taxon>Theaceae</taxon>
        <taxon>Camellia</taxon>
    </lineage>
</organism>
<proteinExistence type="inferred from homology"/>
<dbReference type="Pfam" id="PF13041">
    <property type="entry name" value="PPR_2"/>
    <property type="match status" value="1"/>
</dbReference>
<evidence type="ECO:0000256" key="3">
    <source>
        <dbReference type="PROSITE-ProRule" id="PRU00708"/>
    </source>
</evidence>
<reference evidence="4 5" key="1">
    <citation type="journal article" date="2018" name="Proc. Natl. Acad. Sci. U.S.A.">
        <title>Draft genome sequence of Camellia sinensis var. sinensis provides insights into the evolution of the tea genome and tea quality.</title>
        <authorList>
            <person name="Wei C."/>
            <person name="Yang H."/>
            <person name="Wang S."/>
            <person name="Zhao J."/>
            <person name="Liu C."/>
            <person name="Gao L."/>
            <person name="Xia E."/>
            <person name="Lu Y."/>
            <person name="Tai Y."/>
            <person name="She G."/>
            <person name="Sun J."/>
            <person name="Cao H."/>
            <person name="Tong W."/>
            <person name="Gao Q."/>
            <person name="Li Y."/>
            <person name="Deng W."/>
            <person name="Jiang X."/>
            <person name="Wang W."/>
            <person name="Chen Q."/>
            <person name="Zhang S."/>
            <person name="Li H."/>
            <person name="Wu J."/>
            <person name="Wang P."/>
            <person name="Li P."/>
            <person name="Shi C."/>
            <person name="Zheng F."/>
            <person name="Jian J."/>
            <person name="Huang B."/>
            <person name="Shan D."/>
            <person name="Shi M."/>
            <person name="Fang C."/>
            <person name="Yue Y."/>
            <person name="Li F."/>
            <person name="Li D."/>
            <person name="Wei S."/>
            <person name="Han B."/>
            <person name="Jiang C."/>
            <person name="Yin Y."/>
            <person name="Xia T."/>
            <person name="Zhang Z."/>
            <person name="Bennetzen J.L."/>
            <person name="Zhao S."/>
            <person name="Wan X."/>
        </authorList>
    </citation>
    <scope>NUCLEOTIDE SEQUENCE [LARGE SCALE GENOMIC DNA]</scope>
    <source>
        <strain evidence="5">cv. Shuchazao</strain>
        <tissue evidence="4">Leaf</tissue>
    </source>
</reference>
<comment type="caution">
    <text evidence="4">The sequence shown here is derived from an EMBL/GenBank/DDBJ whole genome shotgun (WGS) entry which is preliminary data.</text>
</comment>
<dbReference type="PANTHER" id="PTHR46128:SF358">
    <property type="entry name" value="TETRATRICOPEPTIDE REPEAT (TPR)-LIKE SUPERFAMILY PROTEIN"/>
    <property type="match status" value="1"/>
</dbReference>
<dbReference type="InterPro" id="IPR002885">
    <property type="entry name" value="PPR_rpt"/>
</dbReference>
<feature type="repeat" description="PPR" evidence="3">
    <location>
        <begin position="58"/>
        <end position="92"/>
    </location>
</feature>
<dbReference type="Pfam" id="PF12854">
    <property type="entry name" value="PPR_1"/>
    <property type="match status" value="1"/>
</dbReference>
<protein>
    <recommendedName>
        <fullName evidence="6">Pentacotripeptide-repeat region of PRORP domain-containing protein</fullName>
    </recommendedName>
</protein>
<dbReference type="EMBL" id="SDRB02012085">
    <property type="protein sequence ID" value="THF99016.1"/>
    <property type="molecule type" value="Genomic_DNA"/>
</dbReference>
<dbReference type="AlphaFoldDB" id="A0A4V3WK04"/>
<dbReference type="PANTHER" id="PTHR46128">
    <property type="entry name" value="MITOCHONDRIAL GROUP I INTRON SPLICING FACTOR CCM1"/>
    <property type="match status" value="1"/>
</dbReference>
<comment type="similarity">
    <text evidence="1">Belongs to the PPR family. P subfamily.</text>
</comment>
<dbReference type="NCBIfam" id="TIGR00756">
    <property type="entry name" value="PPR"/>
    <property type="match status" value="3"/>
</dbReference>
<dbReference type="InterPro" id="IPR050872">
    <property type="entry name" value="PPR_P_subfamily"/>
</dbReference>
<evidence type="ECO:0000313" key="4">
    <source>
        <dbReference type="EMBL" id="THF99016.1"/>
    </source>
</evidence>
<dbReference type="Gene3D" id="1.25.40.10">
    <property type="entry name" value="Tetratricopeptide repeat domain"/>
    <property type="match status" value="1"/>
</dbReference>
<dbReference type="InterPro" id="IPR011990">
    <property type="entry name" value="TPR-like_helical_dom_sf"/>
</dbReference>
<name>A0A4V3WK04_CAMSN</name>
<accession>A0A4V3WK04</accession>
<evidence type="ECO:0000256" key="1">
    <source>
        <dbReference type="ARBA" id="ARBA00007626"/>
    </source>
</evidence>
<gene>
    <name evidence="4" type="ORF">TEA_017931</name>
</gene>
<keyword evidence="2" id="KW-0677">Repeat</keyword>
<evidence type="ECO:0000313" key="5">
    <source>
        <dbReference type="Proteomes" id="UP000306102"/>
    </source>
</evidence>
<evidence type="ECO:0000256" key="2">
    <source>
        <dbReference type="ARBA" id="ARBA00022737"/>
    </source>
</evidence>
<feature type="repeat" description="PPR" evidence="3">
    <location>
        <begin position="23"/>
        <end position="57"/>
    </location>
</feature>
<evidence type="ECO:0008006" key="6">
    <source>
        <dbReference type="Google" id="ProtNLM"/>
    </source>
</evidence>
<keyword evidence="5" id="KW-1185">Reference proteome</keyword>
<dbReference type="Proteomes" id="UP000306102">
    <property type="component" value="Unassembled WGS sequence"/>
</dbReference>
<dbReference type="PROSITE" id="PS51375">
    <property type="entry name" value="PPR"/>
    <property type="match status" value="2"/>
</dbReference>